<proteinExistence type="predicted"/>
<sequence length="456" mass="48371">MSATLPLRLGTVAPEGLRAQRSGLRWLVRDGQRVRPGDVLGYCQLGVLPPKGGITASPMAMERLDFGVAFSAPFAGRVRPRAGTSRGGMLDRLRAAASWDPEEVVAEIEPEAEVPPGARVLGLLFTTGLRVNPQLAMRSGLLSGWYARRRAWWGDAGGEAPPTLACLGSCDIADAIAGEEGDFREFHAGIAGPAHLVLLPEIMPVTAGVSALEAMRRTPAELQAISEGMRRAFADGPPPGAEDWLFAGSLLAALGRNPVALDAPLLTQAGITRVARPDAILFSLIGDARTVLRHRTQGWSLALHGYRLQPDLIGPATRAWLDAAFVRETRSFAQQAAEMAELVAALRAAIPGPVVVANQATTTGRDQLHAYAAFDAPLSEQVAAVRNRDWTLLLTELARSHGMLVLDVDAILAEMGMAAHMPDGTHPSGALQAALRQETARLLREAGLPGFAPRAA</sequence>
<gene>
    <name evidence="1" type="ORF">HEQ75_27410</name>
</gene>
<keyword evidence="2" id="KW-1185">Reference proteome</keyword>
<dbReference type="Proteomes" id="UP000787635">
    <property type="component" value="Unassembled WGS sequence"/>
</dbReference>
<evidence type="ECO:0000313" key="1">
    <source>
        <dbReference type="EMBL" id="NKC34604.1"/>
    </source>
</evidence>
<protein>
    <recommendedName>
        <fullName evidence="3">SGNH hydrolase-type esterase domain-containing protein</fullName>
    </recommendedName>
</protein>
<dbReference type="Gene3D" id="3.40.50.1110">
    <property type="entry name" value="SGNH hydrolase"/>
    <property type="match status" value="1"/>
</dbReference>
<organism evidence="1 2">
    <name type="scientific">Falsiroseomonas selenitidurans</name>
    <dbReference type="NCBI Taxonomy" id="2716335"/>
    <lineage>
        <taxon>Bacteria</taxon>
        <taxon>Pseudomonadati</taxon>
        <taxon>Pseudomonadota</taxon>
        <taxon>Alphaproteobacteria</taxon>
        <taxon>Acetobacterales</taxon>
        <taxon>Roseomonadaceae</taxon>
        <taxon>Falsiroseomonas</taxon>
    </lineage>
</organism>
<dbReference type="RefSeq" id="WP_168035299.1">
    <property type="nucleotide sequence ID" value="NZ_JAAVNE010000106.1"/>
</dbReference>
<evidence type="ECO:0000313" key="2">
    <source>
        <dbReference type="Proteomes" id="UP000787635"/>
    </source>
</evidence>
<dbReference type="EMBL" id="JAAVNE010000106">
    <property type="protein sequence ID" value="NKC34604.1"/>
    <property type="molecule type" value="Genomic_DNA"/>
</dbReference>
<evidence type="ECO:0008006" key="3">
    <source>
        <dbReference type="Google" id="ProtNLM"/>
    </source>
</evidence>
<accession>A0ABX1EBJ5</accession>
<comment type="caution">
    <text evidence="1">The sequence shown here is derived from an EMBL/GenBank/DDBJ whole genome shotgun (WGS) entry which is preliminary data.</text>
</comment>
<reference evidence="1 2" key="1">
    <citation type="submission" date="2020-03" db="EMBL/GenBank/DDBJ databases">
        <title>Roseomonas selenitidurans sp. nov. isolated from urban soil.</title>
        <authorList>
            <person name="Liu H."/>
        </authorList>
    </citation>
    <scope>NUCLEOTIDE SEQUENCE [LARGE SCALE GENOMIC DNA]</scope>
    <source>
        <strain evidence="1 2">BU-1</strain>
    </source>
</reference>
<name>A0ABX1EBJ5_9PROT</name>
<dbReference type="InterPro" id="IPR036514">
    <property type="entry name" value="SGNH_hydro_sf"/>
</dbReference>